<keyword evidence="1" id="KW-0808">Transferase</keyword>
<dbReference type="SUPFAM" id="SSF55874">
    <property type="entry name" value="ATPase domain of HSP90 chaperone/DNA topoisomerase II/histidine kinase"/>
    <property type="match status" value="1"/>
</dbReference>
<evidence type="ECO:0000313" key="6">
    <source>
        <dbReference type="EMBL" id="GAA4186466.1"/>
    </source>
</evidence>
<feature type="transmembrane region" description="Helical" evidence="4">
    <location>
        <begin position="154"/>
        <end position="174"/>
    </location>
</feature>
<reference evidence="7" key="1">
    <citation type="journal article" date="2019" name="Int. J. Syst. Evol. Microbiol.">
        <title>The Global Catalogue of Microorganisms (GCM) 10K type strain sequencing project: providing services to taxonomists for standard genome sequencing and annotation.</title>
        <authorList>
            <consortium name="The Broad Institute Genomics Platform"/>
            <consortium name="The Broad Institute Genome Sequencing Center for Infectious Disease"/>
            <person name="Wu L."/>
            <person name="Ma J."/>
        </authorList>
    </citation>
    <scope>NUCLEOTIDE SEQUENCE [LARGE SCALE GENOMIC DNA]</scope>
    <source>
        <strain evidence="7">JCM 17593</strain>
    </source>
</reference>
<dbReference type="CDD" id="cd16917">
    <property type="entry name" value="HATPase_UhpB-NarQ-NarX-like"/>
    <property type="match status" value="1"/>
</dbReference>
<comment type="caution">
    <text evidence="6">The sequence shown here is derived from an EMBL/GenBank/DDBJ whole genome shotgun (WGS) entry which is preliminary data.</text>
</comment>
<keyword evidence="4" id="KW-0472">Membrane</keyword>
<evidence type="ECO:0000256" key="4">
    <source>
        <dbReference type="SAM" id="Phobius"/>
    </source>
</evidence>
<name>A0ABP8AMJ2_9MICO</name>
<keyword evidence="2" id="KW-0418">Kinase</keyword>
<dbReference type="InterPro" id="IPR003594">
    <property type="entry name" value="HATPase_dom"/>
</dbReference>
<dbReference type="Proteomes" id="UP001500213">
    <property type="component" value="Unassembled WGS sequence"/>
</dbReference>
<keyword evidence="4" id="KW-0812">Transmembrane</keyword>
<dbReference type="PANTHER" id="PTHR24421">
    <property type="entry name" value="NITRATE/NITRITE SENSOR PROTEIN NARX-RELATED"/>
    <property type="match status" value="1"/>
</dbReference>
<gene>
    <name evidence="6" type="ORF">GCM10022288_10080</name>
</gene>
<evidence type="ECO:0000256" key="1">
    <source>
        <dbReference type="ARBA" id="ARBA00022679"/>
    </source>
</evidence>
<organism evidence="6 7">
    <name type="scientific">Gryllotalpicola kribbensis</name>
    <dbReference type="NCBI Taxonomy" id="993084"/>
    <lineage>
        <taxon>Bacteria</taxon>
        <taxon>Bacillati</taxon>
        <taxon>Actinomycetota</taxon>
        <taxon>Actinomycetes</taxon>
        <taxon>Micrococcales</taxon>
        <taxon>Microbacteriaceae</taxon>
        <taxon>Gryllotalpicola</taxon>
    </lineage>
</organism>
<evidence type="ECO:0000313" key="7">
    <source>
        <dbReference type="Proteomes" id="UP001500213"/>
    </source>
</evidence>
<feature type="domain" description="Histidine kinase/HSP90-like ATPase" evidence="5">
    <location>
        <begin position="310"/>
        <end position="395"/>
    </location>
</feature>
<sequence length="396" mass="41942">MNARVAPPMNRISKERDRLLAAAARVYGALMTITAIVCFVLPYALQPTGLEITAVGLLLVALIGFLYLRVTSGIWWIIGTDAFAIAALFVVGSADSGTSNSAVAYGLGVIAGGSVAGVGIMLGTTGPRIVLYGVSLITSLTALVVFAGQTAYRYHAIAIGIAGWVFCTVLALWLGRIVPQAVRRIANMSDAYRAERAASETEARRRQGARLLHDTVLATLTLLAHSGVGVGEASLREQAGEDAALLRQLRMGFTPNPAASGEYKLRPVEESTLGNTLESVKQRFRRMGLEVTWHGKGQVLLPSDTLDAFLLALSESLENVRRHSGVGEAHVTITDDDQSVRAMVTDDGVGFSIDQIAPGRLGFSESIVARLRDVGGDARLFSAPGSGTTVVLEVPK</sequence>
<dbReference type="Gene3D" id="3.30.565.10">
    <property type="entry name" value="Histidine kinase-like ATPase, C-terminal domain"/>
    <property type="match status" value="1"/>
</dbReference>
<accession>A0ABP8AMJ2</accession>
<proteinExistence type="predicted"/>
<evidence type="ECO:0000256" key="2">
    <source>
        <dbReference type="ARBA" id="ARBA00022777"/>
    </source>
</evidence>
<feature type="transmembrane region" description="Helical" evidence="4">
    <location>
        <begin position="50"/>
        <end position="68"/>
    </location>
</feature>
<evidence type="ECO:0000256" key="3">
    <source>
        <dbReference type="ARBA" id="ARBA00023012"/>
    </source>
</evidence>
<dbReference type="EMBL" id="BAABBX010000006">
    <property type="protein sequence ID" value="GAA4186466.1"/>
    <property type="molecule type" value="Genomic_DNA"/>
</dbReference>
<feature type="transmembrane region" description="Helical" evidence="4">
    <location>
        <begin position="73"/>
        <end position="91"/>
    </location>
</feature>
<dbReference type="PANTHER" id="PTHR24421:SF61">
    <property type="entry name" value="OXYGEN SENSOR HISTIDINE KINASE NREB"/>
    <property type="match status" value="1"/>
</dbReference>
<keyword evidence="4" id="KW-1133">Transmembrane helix</keyword>
<feature type="transmembrane region" description="Helical" evidence="4">
    <location>
        <begin position="20"/>
        <end position="44"/>
    </location>
</feature>
<dbReference type="InterPro" id="IPR050482">
    <property type="entry name" value="Sensor_HK_TwoCompSys"/>
</dbReference>
<keyword evidence="7" id="KW-1185">Reference proteome</keyword>
<keyword evidence="3" id="KW-0902">Two-component regulatory system</keyword>
<dbReference type="Pfam" id="PF02518">
    <property type="entry name" value="HATPase_c"/>
    <property type="match status" value="1"/>
</dbReference>
<feature type="transmembrane region" description="Helical" evidence="4">
    <location>
        <begin position="129"/>
        <end position="148"/>
    </location>
</feature>
<dbReference type="InterPro" id="IPR036890">
    <property type="entry name" value="HATPase_C_sf"/>
</dbReference>
<protein>
    <recommendedName>
        <fullName evidence="5">Histidine kinase/HSP90-like ATPase domain-containing protein</fullName>
    </recommendedName>
</protein>
<evidence type="ECO:0000259" key="5">
    <source>
        <dbReference type="Pfam" id="PF02518"/>
    </source>
</evidence>
<feature type="transmembrane region" description="Helical" evidence="4">
    <location>
        <begin position="103"/>
        <end position="122"/>
    </location>
</feature>